<dbReference type="SUPFAM" id="SSF51161">
    <property type="entry name" value="Trimeric LpxA-like enzymes"/>
    <property type="match status" value="1"/>
</dbReference>
<dbReference type="EMBL" id="KU310493">
    <property type="protein sequence ID" value="ALX35074.1"/>
    <property type="molecule type" value="Genomic_DNA"/>
</dbReference>
<reference evidence="1" key="2">
    <citation type="journal article" date="2016" name="J. Clin. Microbiol.">
        <title>Rapid and Accurate Determination of Lipopolysaccharide O-Antigen Types in Klebsiella pneumoniae with a Novel PCR-Based O-Genotyping Method.</title>
        <authorList>
            <person name="Fang C.T."/>
            <person name="Shih Y.J."/>
            <person name="Cheong C.M."/>
            <person name="Yi W.C."/>
        </authorList>
    </citation>
    <scope>NUCLEOTIDE SEQUENCE</scope>
    <source>
        <strain evidence="1">Mich. 61</strain>
    </source>
</reference>
<evidence type="ECO:0008006" key="2">
    <source>
        <dbReference type="Google" id="ProtNLM"/>
    </source>
</evidence>
<sequence length="211" mass="24461">MLRLFKINGGAVMLDRQYMIKDKKDLVRYLECDRIALKKDYKRPRFMKDYEWRFQILLRKTEYWKNKNGFLKKIIYPYYLFKYKKISRLNCLEIPLNCIREGLTIWHLQNIIINDKCKIGYNFSISAGVIIGQAKERAPEIGNNVMLMVNTSVLGASICDNVAIGAGGLVIKDIDDEFTVWAGSPAKKISNNYPEPHMEKGKGILKKIEEG</sequence>
<reference evidence="1" key="1">
    <citation type="submission" date="2015-12" db="EMBL/GenBank/DDBJ databases">
        <authorList>
            <person name="Shamseldin A."/>
            <person name="Moawad H."/>
            <person name="Abd El-Rahim W.M."/>
            <person name="Sadowsky M.J."/>
        </authorList>
    </citation>
    <scope>NUCLEOTIDE SEQUENCE</scope>
    <source>
        <strain evidence="1">Mich. 61</strain>
    </source>
</reference>
<organism evidence="1">
    <name type="scientific">Klebsiella pneumoniae</name>
    <dbReference type="NCBI Taxonomy" id="573"/>
    <lineage>
        <taxon>Bacteria</taxon>
        <taxon>Pseudomonadati</taxon>
        <taxon>Pseudomonadota</taxon>
        <taxon>Gammaproteobacteria</taxon>
        <taxon>Enterobacterales</taxon>
        <taxon>Enterobacteriaceae</taxon>
        <taxon>Klebsiella/Raoultella group</taxon>
        <taxon>Klebsiella</taxon>
        <taxon>Klebsiella pneumoniae complex</taxon>
    </lineage>
</organism>
<accession>A0A0U4EZT0</accession>
<proteinExistence type="predicted"/>
<dbReference type="AlphaFoldDB" id="A0A0U4EZT0"/>
<dbReference type="InterPro" id="IPR011004">
    <property type="entry name" value="Trimer_LpxA-like_sf"/>
</dbReference>
<dbReference type="Gene3D" id="2.160.10.10">
    <property type="entry name" value="Hexapeptide repeat proteins"/>
    <property type="match status" value="1"/>
</dbReference>
<dbReference type="PANTHER" id="PTHR42811">
    <property type="entry name" value="SERINE ACETYLTRANSFERASE"/>
    <property type="match status" value="1"/>
</dbReference>
<evidence type="ECO:0000313" key="1">
    <source>
        <dbReference type="EMBL" id="ALX35074.1"/>
    </source>
</evidence>
<name>A0A0U4EZT0_KLEPN</name>
<protein>
    <recommendedName>
        <fullName evidence="2">Serine acetyltransferase</fullName>
    </recommendedName>
</protein>